<dbReference type="InterPro" id="IPR041657">
    <property type="entry name" value="HTH_17"/>
</dbReference>
<organism evidence="2 3">
    <name type="scientific">Pseudonocardia aurantiaca</name>
    <dbReference type="NCBI Taxonomy" id="75290"/>
    <lineage>
        <taxon>Bacteria</taxon>
        <taxon>Bacillati</taxon>
        <taxon>Actinomycetota</taxon>
        <taxon>Actinomycetes</taxon>
        <taxon>Pseudonocardiales</taxon>
        <taxon>Pseudonocardiaceae</taxon>
        <taxon>Pseudonocardia</taxon>
    </lineage>
</organism>
<comment type="caution">
    <text evidence="2">The sequence shown here is derived from an EMBL/GenBank/DDBJ whole genome shotgun (WGS) entry which is preliminary data.</text>
</comment>
<proteinExistence type="predicted"/>
<dbReference type="SUPFAM" id="SSF46955">
    <property type="entry name" value="Putative DNA-binding domain"/>
    <property type="match status" value="1"/>
</dbReference>
<evidence type="ECO:0000313" key="3">
    <source>
        <dbReference type="Proteomes" id="UP001597145"/>
    </source>
</evidence>
<keyword evidence="3" id="KW-1185">Reference proteome</keyword>
<dbReference type="EMBL" id="JBHUCP010000046">
    <property type="protein sequence ID" value="MFD1534863.1"/>
    <property type="molecule type" value="Genomic_DNA"/>
</dbReference>
<dbReference type="Proteomes" id="UP001597145">
    <property type="component" value="Unassembled WGS sequence"/>
</dbReference>
<protein>
    <submittedName>
        <fullName evidence="2">Helix-turn-helix transcriptional regulator</fullName>
    </submittedName>
</protein>
<sequence>MSTGMADQQWYTTEQLAELLNVDPSSLRRWRTACPPQGPAFVRISARHVIYSVADVQVWLEAKRVVPGPAA</sequence>
<dbReference type="RefSeq" id="WP_379660091.1">
    <property type="nucleotide sequence ID" value="NZ_JBHUCP010000046.1"/>
</dbReference>
<dbReference type="InterPro" id="IPR009061">
    <property type="entry name" value="DNA-bd_dom_put_sf"/>
</dbReference>
<gene>
    <name evidence="2" type="ORF">ACFSCY_36160</name>
</gene>
<feature type="domain" description="Helix-turn-helix" evidence="1">
    <location>
        <begin position="10"/>
        <end position="63"/>
    </location>
</feature>
<accession>A0ABW4FWK6</accession>
<evidence type="ECO:0000313" key="2">
    <source>
        <dbReference type="EMBL" id="MFD1534863.1"/>
    </source>
</evidence>
<evidence type="ECO:0000259" key="1">
    <source>
        <dbReference type="Pfam" id="PF12728"/>
    </source>
</evidence>
<dbReference type="Pfam" id="PF12728">
    <property type="entry name" value="HTH_17"/>
    <property type="match status" value="1"/>
</dbReference>
<name>A0ABW4FWK6_9PSEU</name>
<reference evidence="3" key="1">
    <citation type="journal article" date="2019" name="Int. J. Syst. Evol. Microbiol.">
        <title>The Global Catalogue of Microorganisms (GCM) 10K type strain sequencing project: providing services to taxonomists for standard genome sequencing and annotation.</title>
        <authorList>
            <consortium name="The Broad Institute Genomics Platform"/>
            <consortium name="The Broad Institute Genome Sequencing Center for Infectious Disease"/>
            <person name="Wu L."/>
            <person name="Ma J."/>
        </authorList>
    </citation>
    <scope>NUCLEOTIDE SEQUENCE [LARGE SCALE GENOMIC DNA]</scope>
    <source>
        <strain evidence="3">JCM 12165</strain>
    </source>
</reference>